<dbReference type="InterPro" id="IPR036390">
    <property type="entry name" value="WH_DNA-bd_sf"/>
</dbReference>
<dbReference type="RefSeq" id="WP_289504288.1">
    <property type="nucleotide sequence ID" value="NZ_CP116805.1"/>
</dbReference>
<comment type="function">
    <text evidence="5">Negative regulator of class I heat shock genes (grpE-dnaK-dnaJ and groELS operons). Prevents heat-shock induction of these operons.</text>
</comment>
<dbReference type="InterPro" id="IPR023120">
    <property type="entry name" value="WHTH_transcript_rep_HrcA_IDD"/>
</dbReference>
<dbReference type="InterPro" id="IPR002571">
    <property type="entry name" value="HrcA"/>
</dbReference>
<dbReference type="PIRSF" id="PIRSF005485">
    <property type="entry name" value="HrcA"/>
    <property type="match status" value="1"/>
</dbReference>
<dbReference type="KEGG" id="gso:PH603_02205"/>
<keyword evidence="1 5" id="KW-0678">Repressor</keyword>
<dbReference type="Gene3D" id="3.30.390.60">
    <property type="entry name" value="Heat-inducible transcription repressor hrca homolog, domain 3"/>
    <property type="match status" value="1"/>
</dbReference>
<dbReference type="EMBL" id="CP116805">
    <property type="protein sequence ID" value="WCL54569.1"/>
    <property type="molecule type" value="Genomic_DNA"/>
</dbReference>
<dbReference type="Proteomes" id="UP001217500">
    <property type="component" value="Chromosome"/>
</dbReference>
<evidence type="ECO:0000256" key="4">
    <source>
        <dbReference type="ARBA" id="ARBA00023163"/>
    </source>
</evidence>
<proteinExistence type="inferred from homology"/>
<protein>
    <recommendedName>
        <fullName evidence="5">Heat-inducible transcription repressor HrcA</fullName>
    </recommendedName>
</protein>
<dbReference type="HAMAP" id="MF_00081">
    <property type="entry name" value="HrcA"/>
    <property type="match status" value="1"/>
</dbReference>
<dbReference type="NCBIfam" id="TIGR00331">
    <property type="entry name" value="hrcA"/>
    <property type="match status" value="1"/>
</dbReference>
<dbReference type="GO" id="GO:0003677">
    <property type="term" value="F:DNA binding"/>
    <property type="evidence" value="ECO:0007669"/>
    <property type="project" value="InterPro"/>
</dbReference>
<dbReference type="InterPro" id="IPR005104">
    <property type="entry name" value="WHTH_HrcA_DNA-bd"/>
</dbReference>
<dbReference type="SUPFAM" id="SSF46785">
    <property type="entry name" value="Winged helix' DNA-binding domain"/>
    <property type="match status" value="1"/>
</dbReference>
<dbReference type="Pfam" id="PF03444">
    <property type="entry name" value="WHD_HrcA"/>
    <property type="match status" value="1"/>
</dbReference>
<evidence type="ECO:0000256" key="5">
    <source>
        <dbReference type="HAMAP-Rule" id="MF_00081"/>
    </source>
</evidence>
<dbReference type="Gene3D" id="1.10.10.10">
    <property type="entry name" value="Winged helix-like DNA-binding domain superfamily/Winged helix DNA-binding domain"/>
    <property type="match status" value="1"/>
</dbReference>
<dbReference type="PANTHER" id="PTHR34824">
    <property type="entry name" value="HEAT-INDUCIBLE TRANSCRIPTION REPRESSOR HRCA"/>
    <property type="match status" value="1"/>
</dbReference>
<keyword evidence="2 5" id="KW-0805">Transcription regulation</keyword>
<dbReference type="InterPro" id="IPR021153">
    <property type="entry name" value="HrcA_C"/>
</dbReference>
<gene>
    <name evidence="5 8" type="primary">hrcA</name>
    <name evidence="8" type="ORF">PH603_02205</name>
</gene>
<evidence type="ECO:0000313" key="9">
    <source>
        <dbReference type="Proteomes" id="UP001217500"/>
    </source>
</evidence>
<keyword evidence="4 5" id="KW-0804">Transcription</keyword>
<dbReference type="GO" id="GO:0045892">
    <property type="term" value="P:negative regulation of DNA-templated transcription"/>
    <property type="evidence" value="ECO:0007669"/>
    <property type="project" value="UniProtKB-UniRule"/>
</dbReference>
<dbReference type="PANTHER" id="PTHR34824:SF1">
    <property type="entry name" value="HEAT-INDUCIBLE TRANSCRIPTION REPRESSOR HRCA"/>
    <property type="match status" value="1"/>
</dbReference>
<dbReference type="InterPro" id="IPR036388">
    <property type="entry name" value="WH-like_DNA-bd_sf"/>
</dbReference>
<name>A0AAF0BKR3_9PROT</name>
<dbReference type="SUPFAM" id="SSF55781">
    <property type="entry name" value="GAF domain-like"/>
    <property type="match status" value="1"/>
</dbReference>
<evidence type="ECO:0000256" key="3">
    <source>
        <dbReference type="ARBA" id="ARBA00023016"/>
    </source>
</evidence>
<feature type="domain" description="Heat-inducible transcription repressor HrcA C-terminal" evidence="6">
    <location>
        <begin position="115"/>
        <end position="338"/>
    </location>
</feature>
<dbReference type="AlphaFoldDB" id="A0AAF0BKR3"/>
<dbReference type="InterPro" id="IPR029016">
    <property type="entry name" value="GAF-like_dom_sf"/>
</dbReference>
<evidence type="ECO:0000259" key="7">
    <source>
        <dbReference type="Pfam" id="PF03444"/>
    </source>
</evidence>
<comment type="similarity">
    <text evidence="5">Belongs to the HrcA family.</text>
</comment>
<reference evidence="8" key="1">
    <citation type="submission" date="2023-01" db="EMBL/GenBank/DDBJ databases">
        <title>The genome sequence of Kordiimonadaceae bacterium 6D33.</title>
        <authorList>
            <person name="Liu Y."/>
        </authorList>
    </citation>
    <scope>NUCLEOTIDE SEQUENCE</scope>
    <source>
        <strain evidence="8">6D33</strain>
    </source>
</reference>
<sequence length="352" mass="37821">MKGRWNAMSLVELNERSKAIFRQIVETYLETGDPVGSRTISRADGIAVSPATIRNVMADLEDLGLIAAPHTSAGRVPTDFGLRLFVDGLMEVGNLTREERASIEGRCVSSGRTIEEALGEATKALSGLSRCAALVMVPKRELSVRHIEFVPVGPGRALVVMVSEDGSVENRIISLPAGLPASTLVSAGNYLNARLGGRTLEGAMTSIRAELEARRAELDDLTARVVEAGLAVWSGGNDLPASLIISGTSNLLDNVQEATDLERIRLLFDELERKQDLIRLLELARDGRGVKMFIGAENNLFSLSGSSVVVSPYMNGANQIVGVLGVIGPTRLNYARIIPMVDYTAQVVSRLL</sequence>
<evidence type="ECO:0000259" key="6">
    <source>
        <dbReference type="Pfam" id="PF01628"/>
    </source>
</evidence>
<organism evidence="8 9">
    <name type="scientific">Gimibacter soli</name>
    <dbReference type="NCBI Taxonomy" id="3024400"/>
    <lineage>
        <taxon>Bacteria</taxon>
        <taxon>Pseudomonadati</taxon>
        <taxon>Pseudomonadota</taxon>
        <taxon>Alphaproteobacteria</taxon>
        <taxon>Kordiimonadales</taxon>
        <taxon>Temperatibacteraceae</taxon>
        <taxon>Gimibacter</taxon>
    </lineage>
</organism>
<evidence type="ECO:0000313" key="8">
    <source>
        <dbReference type="EMBL" id="WCL54569.1"/>
    </source>
</evidence>
<accession>A0AAF0BKR3</accession>
<dbReference type="Pfam" id="PF01628">
    <property type="entry name" value="HrcA"/>
    <property type="match status" value="1"/>
</dbReference>
<keyword evidence="3 5" id="KW-0346">Stress response</keyword>
<feature type="domain" description="Winged helix-turn-helix transcription repressor HrcA DNA-binding" evidence="7">
    <location>
        <begin position="13"/>
        <end position="78"/>
    </location>
</feature>
<evidence type="ECO:0000256" key="2">
    <source>
        <dbReference type="ARBA" id="ARBA00023015"/>
    </source>
</evidence>
<keyword evidence="9" id="KW-1185">Reference proteome</keyword>
<dbReference type="Gene3D" id="3.30.450.40">
    <property type="match status" value="1"/>
</dbReference>
<evidence type="ECO:0000256" key="1">
    <source>
        <dbReference type="ARBA" id="ARBA00022491"/>
    </source>
</evidence>